<evidence type="ECO:0000256" key="6">
    <source>
        <dbReference type="SAM" id="Phobius"/>
    </source>
</evidence>
<dbReference type="Pfam" id="PF07690">
    <property type="entry name" value="MFS_1"/>
    <property type="match status" value="1"/>
</dbReference>
<reference evidence="8 9" key="1">
    <citation type="submission" date="2014-09" db="EMBL/GenBank/DDBJ databases">
        <title>Draft genome of Bradyrhizobium japonicum Is-34.</title>
        <authorList>
            <person name="Tsurumaru H."/>
            <person name="Yamakawa T."/>
            <person name="Hashimoto S."/>
            <person name="Okizaki K."/>
            <person name="Kanesaki Y."/>
            <person name="Yoshikawa H."/>
            <person name="Yajima S."/>
        </authorList>
    </citation>
    <scope>NUCLEOTIDE SEQUENCE [LARGE SCALE GENOMIC DNA]</scope>
    <source>
        <strain evidence="8 9">Is-34</strain>
    </source>
</reference>
<evidence type="ECO:0000313" key="9">
    <source>
        <dbReference type="Proteomes" id="UP000030377"/>
    </source>
</evidence>
<keyword evidence="3 6" id="KW-0812">Transmembrane</keyword>
<feature type="non-terminal residue" evidence="8">
    <location>
        <position position="78"/>
    </location>
</feature>
<evidence type="ECO:0000256" key="2">
    <source>
        <dbReference type="ARBA" id="ARBA00022448"/>
    </source>
</evidence>
<name>A0A0A3XF94_BRAJP</name>
<sequence>MMLIAIVLGTFVTVLNNSLINVALPKLVNVFGSTTDTVQWVLTGYMLSSAVVIPMSGTLGIKFGNKRIFVLSLAAFTL</sequence>
<dbReference type="InterPro" id="IPR020846">
    <property type="entry name" value="MFS_dom"/>
</dbReference>
<protein>
    <recommendedName>
        <fullName evidence="7">Major facilitator superfamily (MFS) profile domain-containing protein</fullName>
    </recommendedName>
</protein>
<evidence type="ECO:0000256" key="1">
    <source>
        <dbReference type="ARBA" id="ARBA00004141"/>
    </source>
</evidence>
<dbReference type="Proteomes" id="UP000030377">
    <property type="component" value="Unassembled WGS sequence"/>
</dbReference>
<keyword evidence="4 6" id="KW-1133">Transmembrane helix</keyword>
<dbReference type="GO" id="GO:0016020">
    <property type="term" value="C:membrane"/>
    <property type="evidence" value="ECO:0007669"/>
    <property type="project" value="UniProtKB-SubCell"/>
</dbReference>
<dbReference type="PROSITE" id="PS50850">
    <property type="entry name" value="MFS"/>
    <property type="match status" value="1"/>
</dbReference>
<accession>A0A0A3XF94</accession>
<dbReference type="SUPFAM" id="SSF103473">
    <property type="entry name" value="MFS general substrate transporter"/>
    <property type="match status" value="1"/>
</dbReference>
<evidence type="ECO:0000256" key="4">
    <source>
        <dbReference type="ARBA" id="ARBA00022989"/>
    </source>
</evidence>
<dbReference type="PANTHER" id="PTHR42718:SF9">
    <property type="entry name" value="MAJOR FACILITATOR SUPERFAMILY MULTIDRUG TRANSPORTER MFSC"/>
    <property type="match status" value="1"/>
</dbReference>
<evidence type="ECO:0000256" key="5">
    <source>
        <dbReference type="ARBA" id="ARBA00023136"/>
    </source>
</evidence>
<gene>
    <name evidence="8" type="ORF">MA20_47255</name>
</gene>
<dbReference type="PANTHER" id="PTHR42718">
    <property type="entry name" value="MAJOR FACILITATOR SUPERFAMILY MULTIDRUG TRANSPORTER MFSC"/>
    <property type="match status" value="1"/>
</dbReference>
<dbReference type="EMBL" id="JRPN01000086">
    <property type="protein sequence ID" value="KGT72955.1"/>
    <property type="molecule type" value="Genomic_DNA"/>
</dbReference>
<keyword evidence="5 6" id="KW-0472">Membrane</keyword>
<comment type="caution">
    <text evidence="8">The sequence shown here is derived from an EMBL/GenBank/DDBJ whole genome shotgun (WGS) entry which is preliminary data.</text>
</comment>
<evidence type="ECO:0000259" key="7">
    <source>
        <dbReference type="PROSITE" id="PS50850"/>
    </source>
</evidence>
<dbReference type="AlphaFoldDB" id="A0A0A3XF94"/>
<organism evidence="8 9">
    <name type="scientific">Bradyrhizobium japonicum</name>
    <dbReference type="NCBI Taxonomy" id="375"/>
    <lineage>
        <taxon>Bacteria</taxon>
        <taxon>Pseudomonadati</taxon>
        <taxon>Pseudomonadota</taxon>
        <taxon>Alphaproteobacteria</taxon>
        <taxon>Hyphomicrobiales</taxon>
        <taxon>Nitrobacteraceae</taxon>
        <taxon>Bradyrhizobium</taxon>
    </lineage>
</organism>
<proteinExistence type="predicted"/>
<feature type="transmembrane region" description="Helical" evidence="6">
    <location>
        <begin position="40"/>
        <end position="61"/>
    </location>
</feature>
<comment type="subcellular location">
    <subcellularLocation>
        <location evidence="1">Membrane</location>
        <topology evidence="1">Multi-pass membrane protein</topology>
    </subcellularLocation>
</comment>
<dbReference type="GO" id="GO:0022857">
    <property type="term" value="F:transmembrane transporter activity"/>
    <property type="evidence" value="ECO:0007669"/>
    <property type="project" value="InterPro"/>
</dbReference>
<feature type="domain" description="Major facilitator superfamily (MFS) profile" evidence="7">
    <location>
        <begin position="2"/>
        <end position="78"/>
    </location>
</feature>
<evidence type="ECO:0000313" key="8">
    <source>
        <dbReference type="EMBL" id="KGT72955.1"/>
    </source>
</evidence>
<dbReference type="InterPro" id="IPR036259">
    <property type="entry name" value="MFS_trans_sf"/>
</dbReference>
<dbReference type="Gene3D" id="1.20.1720.10">
    <property type="entry name" value="Multidrug resistance protein D"/>
    <property type="match status" value="1"/>
</dbReference>
<evidence type="ECO:0000256" key="3">
    <source>
        <dbReference type="ARBA" id="ARBA00022692"/>
    </source>
</evidence>
<dbReference type="InterPro" id="IPR011701">
    <property type="entry name" value="MFS"/>
</dbReference>
<keyword evidence="2" id="KW-0813">Transport</keyword>